<feature type="compositionally biased region" description="Pro residues" evidence="9">
    <location>
        <begin position="141"/>
        <end position="169"/>
    </location>
</feature>
<evidence type="ECO:0000313" key="14">
    <source>
        <dbReference type="EMBL" id="MDU8997233.1"/>
    </source>
</evidence>
<feature type="chain" id="PRO_5046786173" evidence="11">
    <location>
        <begin position="21"/>
        <end position="290"/>
    </location>
</feature>
<sequence length="290" mass="28542">MVVAAAATSILSLYGTPVFADSHADASAMDSPGVASGNSVQVPVHVPVNACGNTVNVIGALNPTFGNSCTNGSGSQGTSSGSMASGRTQGSPGVLSGNHAQAPVDVPVNACGNTVDVVALLNPAFGNRCGNEHGGSVSTPPTTPPTVPPTTPPTVPPTTPPTVPPVTPPTVPPVTPPTVPPVTPPTVPPVTPPTVPPVTPPTVPPVTPPTVPPVTPPTVPPVTPPTVPPVTPVTPPRTVRQPVLPVSPSENPPTLARTGSENVLGASAAGAALLLGGAVLYRRGRVASRR</sequence>
<feature type="domain" description="Chaplin" evidence="13">
    <location>
        <begin position="91"/>
        <end position="131"/>
    </location>
</feature>
<gene>
    <name evidence="14" type="ORF">PU648_33780</name>
</gene>
<organism evidence="14 15">
    <name type="scientific">Streptomyces mirabilis</name>
    <dbReference type="NCBI Taxonomy" id="68239"/>
    <lineage>
        <taxon>Bacteria</taxon>
        <taxon>Bacillati</taxon>
        <taxon>Actinomycetota</taxon>
        <taxon>Actinomycetes</taxon>
        <taxon>Kitasatosporales</taxon>
        <taxon>Streptomycetaceae</taxon>
        <taxon>Streptomyces</taxon>
    </lineage>
</organism>
<evidence type="ECO:0000256" key="4">
    <source>
        <dbReference type="ARBA" id="ARBA00022729"/>
    </source>
</evidence>
<keyword evidence="3" id="KW-0964">Secreted</keyword>
<keyword evidence="5" id="KW-0130">Cell adhesion</keyword>
<feature type="compositionally biased region" description="Pro residues" evidence="9">
    <location>
        <begin position="223"/>
        <end position="235"/>
    </location>
</feature>
<protein>
    <submittedName>
        <fullName evidence="14">Chaplin</fullName>
    </submittedName>
</protein>
<evidence type="ECO:0000259" key="12">
    <source>
        <dbReference type="PROSITE" id="PS50847"/>
    </source>
</evidence>
<proteinExistence type="predicted"/>
<dbReference type="EMBL" id="JARAKF010000001">
    <property type="protein sequence ID" value="MDU8997233.1"/>
    <property type="molecule type" value="Genomic_DNA"/>
</dbReference>
<keyword evidence="15" id="KW-1185">Reference proteome</keyword>
<evidence type="ECO:0000256" key="6">
    <source>
        <dbReference type="ARBA" id="ARBA00023087"/>
    </source>
</evidence>
<dbReference type="PROSITE" id="PS50847">
    <property type="entry name" value="GRAM_POS_ANCHORING"/>
    <property type="match status" value="1"/>
</dbReference>
<feature type="region of interest" description="Disordered" evidence="9">
    <location>
        <begin position="71"/>
        <end position="100"/>
    </location>
</feature>
<evidence type="ECO:0000256" key="7">
    <source>
        <dbReference type="ARBA" id="ARBA00023088"/>
    </source>
</evidence>
<evidence type="ECO:0000256" key="5">
    <source>
        <dbReference type="ARBA" id="ARBA00022889"/>
    </source>
</evidence>
<dbReference type="PRINTS" id="PR01217">
    <property type="entry name" value="PRICHEXTENSN"/>
</dbReference>
<keyword evidence="4 11" id="KW-0732">Signal</keyword>
<reference evidence="14 15" key="1">
    <citation type="submission" date="2023-02" db="EMBL/GenBank/DDBJ databases">
        <authorList>
            <person name="Maleckis M."/>
        </authorList>
    </citation>
    <scope>NUCLEOTIDE SEQUENCE [LARGE SCALE GENOMIC DNA]</scope>
    <source>
        <strain evidence="14 15">P8-A2</strain>
    </source>
</reference>
<comment type="subcellular location">
    <subcellularLocation>
        <location evidence="1">Secreted</location>
        <location evidence="1">Cell wall</location>
    </subcellularLocation>
</comment>
<evidence type="ECO:0000256" key="9">
    <source>
        <dbReference type="SAM" id="MobiDB-lite"/>
    </source>
</evidence>
<keyword evidence="10" id="KW-1133">Transmembrane helix</keyword>
<dbReference type="NCBIfam" id="TIGR01167">
    <property type="entry name" value="LPXTG_anchor"/>
    <property type="match status" value="1"/>
</dbReference>
<feature type="region of interest" description="Disordered" evidence="9">
    <location>
        <begin position="131"/>
        <end position="169"/>
    </location>
</feature>
<evidence type="ECO:0000256" key="1">
    <source>
        <dbReference type="ARBA" id="ARBA00004191"/>
    </source>
</evidence>
<comment type="caution">
    <text evidence="14">The sequence shown here is derived from an EMBL/GenBank/DDBJ whole genome shotgun (WGS) entry which is preliminary data.</text>
</comment>
<feature type="compositionally biased region" description="Low complexity" evidence="9">
    <location>
        <begin position="71"/>
        <end position="86"/>
    </location>
</feature>
<dbReference type="InterPro" id="IPR019931">
    <property type="entry name" value="LPXTG_anchor"/>
</dbReference>
<dbReference type="InterPro" id="IPR005528">
    <property type="entry name" value="ChpA-H"/>
</dbReference>
<keyword evidence="7" id="KW-0572">Peptidoglycan-anchor</keyword>
<feature type="region of interest" description="Disordered" evidence="9">
    <location>
        <begin position="223"/>
        <end position="253"/>
    </location>
</feature>
<evidence type="ECO:0000256" key="11">
    <source>
        <dbReference type="SAM" id="SignalP"/>
    </source>
</evidence>
<evidence type="ECO:0000256" key="10">
    <source>
        <dbReference type="SAM" id="Phobius"/>
    </source>
</evidence>
<name>A0ABU3UTH0_9ACTN</name>
<dbReference type="Proteomes" id="UP001257627">
    <property type="component" value="Unassembled WGS sequence"/>
</dbReference>
<keyword evidence="6 8" id="KW-0034">Amyloid</keyword>
<feature type="domain" description="Chaplin" evidence="13">
    <location>
        <begin position="31"/>
        <end position="71"/>
    </location>
</feature>
<keyword evidence="2" id="KW-0134">Cell wall</keyword>
<feature type="transmembrane region" description="Helical" evidence="10">
    <location>
        <begin position="263"/>
        <end position="281"/>
    </location>
</feature>
<evidence type="ECO:0000313" key="15">
    <source>
        <dbReference type="Proteomes" id="UP001257627"/>
    </source>
</evidence>
<evidence type="ECO:0000259" key="13">
    <source>
        <dbReference type="PROSITE" id="PS51884"/>
    </source>
</evidence>
<keyword evidence="10" id="KW-0812">Transmembrane</keyword>
<evidence type="ECO:0000256" key="3">
    <source>
        <dbReference type="ARBA" id="ARBA00022525"/>
    </source>
</evidence>
<evidence type="ECO:0000256" key="8">
    <source>
        <dbReference type="PROSITE-ProRule" id="PRU01232"/>
    </source>
</evidence>
<feature type="signal peptide" evidence="11">
    <location>
        <begin position="1"/>
        <end position="20"/>
    </location>
</feature>
<feature type="domain" description="Gram-positive cocci surface proteins LPxTG" evidence="12">
    <location>
        <begin position="255"/>
        <end position="290"/>
    </location>
</feature>
<accession>A0ABU3UTH0</accession>
<dbReference type="Pfam" id="PF03777">
    <property type="entry name" value="ChpA-C"/>
    <property type="match status" value="2"/>
</dbReference>
<dbReference type="PROSITE" id="PS51884">
    <property type="entry name" value="CHAPLIN"/>
    <property type="match status" value="2"/>
</dbReference>
<keyword evidence="10" id="KW-0472">Membrane</keyword>
<evidence type="ECO:0000256" key="2">
    <source>
        <dbReference type="ARBA" id="ARBA00022512"/>
    </source>
</evidence>